<name>A0A0L0NQX2_CANAR</name>
<proteinExistence type="predicted"/>
<comment type="caution">
    <text evidence="1">The sequence shown here is derived from an EMBL/GenBank/DDBJ whole genome shotgun (WGS) entry which is preliminary data.</text>
</comment>
<evidence type="ECO:0000313" key="1">
    <source>
        <dbReference type="EMBL" id="KND96557.1"/>
    </source>
</evidence>
<evidence type="ECO:0000313" key="2">
    <source>
        <dbReference type="Proteomes" id="UP000037122"/>
    </source>
</evidence>
<dbReference type="VEuPathDB" id="FungiDB:QG37_07095"/>
<dbReference type="AlphaFoldDB" id="A0A0L0NQX2"/>
<sequence length="79" mass="8990">MTKTAKSILNSYIVTAVGTILIGHHKVSSKGYRLRGAPNSRHHKTGEWGEWRLENSRTLQQHIAKIIPFTKKKKNKSQP</sequence>
<dbReference type="Proteomes" id="UP000037122">
    <property type="component" value="Unassembled WGS sequence"/>
</dbReference>
<accession>A0A0L0NQX2</accession>
<protein>
    <submittedName>
        <fullName evidence="1">Uncharacterized protein</fullName>
    </submittedName>
</protein>
<organism evidence="1 2">
    <name type="scientific">Candidozyma auris</name>
    <name type="common">Yeast</name>
    <name type="synonym">Candida auris</name>
    <dbReference type="NCBI Taxonomy" id="498019"/>
    <lineage>
        <taxon>Eukaryota</taxon>
        <taxon>Fungi</taxon>
        <taxon>Dikarya</taxon>
        <taxon>Ascomycota</taxon>
        <taxon>Saccharomycotina</taxon>
        <taxon>Pichiomycetes</taxon>
        <taxon>Metschnikowiaceae</taxon>
        <taxon>Candidozyma</taxon>
    </lineage>
</organism>
<reference evidence="2" key="1">
    <citation type="journal article" date="2015" name="BMC Genomics">
        <title>Draft genome of a commonly misdiagnosed multidrug resistant pathogen Candida auris.</title>
        <authorList>
            <person name="Chatterjee S."/>
            <person name="Alampalli S.V."/>
            <person name="Nageshan R.K."/>
            <person name="Chettiar S.T."/>
            <person name="Joshi S."/>
            <person name="Tatu U.S."/>
        </authorList>
    </citation>
    <scope>NUCLEOTIDE SEQUENCE [LARGE SCALE GENOMIC DNA]</scope>
    <source>
        <strain evidence="2">6684</strain>
    </source>
</reference>
<dbReference type="EMBL" id="LGST01000053">
    <property type="protein sequence ID" value="KND96557.1"/>
    <property type="molecule type" value="Genomic_DNA"/>
</dbReference>
<gene>
    <name evidence="1" type="ORF">QG37_07095</name>
</gene>